<proteinExistence type="predicted"/>
<feature type="transmembrane region" description="Helical" evidence="1">
    <location>
        <begin position="12"/>
        <end position="31"/>
    </location>
</feature>
<protein>
    <submittedName>
        <fullName evidence="2">Uncharacterized protein</fullName>
    </submittedName>
</protein>
<keyword evidence="1" id="KW-0812">Transmembrane</keyword>
<evidence type="ECO:0000313" key="3">
    <source>
        <dbReference type="Proteomes" id="UP000532373"/>
    </source>
</evidence>
<feature type="transmembrane region" description="Helical" evidence="1">
    <location>
        <begin position="37"/>
        <end position="59"/>
    </location>
</feature>
<dbReference type="RefSeq" id="WP_184767443.1">
    <property type="nucleotide sequence ID" value="NZ_JACHGI010000001.1"/>
</dbReference>
<organism evidence="2 3">
    <name type="scientific">Aminobacter carboxidus</name>
    <dbReference type="NCBI Taxonomy" id="376165"/>
    <lineage>
        <taxon>Bacteria</taxon>
        <taxon>Pseudomonadati</taxon>
        <taxon>Pseudomonadota</taxon>
        <taxon>Alphaproteobacteria</taxon>
        <taxon>Hyphomicrobiales</taxon>
        <taxon>Phyllobacteriaceae</taxon>
        <taxon>Aminobacter</taxon>
    </lineage>
</organism>
<reference evidence="2 3" key="1">
    <citation type="submission" date="2020-08" db="EMBL/GenBank/DDBJ databases">
        <title>Genomic Encyclopedia of Type Strains, Phase IV (KMG-IV): sequencing the most valuable type-strain genomes for metagenomic binning, comparative biology and taxonomic classification.</title>
        <authorList>
            <person name="Goeker M."/>
        </authorList>
    </citation>
    <scope>NUCLEOTIDE SEQUENCE [LARGE SCALE GENOMIC DNA]</scope>
    <source>
        <strain evidence="2 3">DSM 17454</strain>
    </source>
</reference>
<name>A0A8E1WCG0_9HYPH</name>
<evidence type="ECO:0000313" key="2">
    <source>
        <dbReference type="EMBL" id="MBB6464907.1"/>
    </source>
</evidence>
<keyword evidence="1" id="KW-1133">Transmembrane helix</keyword>
<gene>
    <name evidence="2" type="ORF">HNQ96_000754</name>
</gene>
<sequence length="102" mass="11406">MNRQRLPTEVKISLIVCMIVTGMAALSLAGLDWFGQGGGLAVVLAISWSVVLLGFFCYWRFGIGFFETTLLSAVDPNFRRAVRRQPPLPEISQHQIRSKKKP</sequence>
<evidence type="ECO:0000256" key="1">
    <source>
        <dbReference type="SAM" id="Phobius"/>
    </source>
</evidence>
<comment type="caution">
    <text evidence="2">The sequence shown here is derived from an EMBL/GenBank/DDBJ whole genome shotgun (WGS) entry which is preliminary data.</text>
</comment>
<dbReference type="EMBL" id="JACHGI010000001">
    <property type="protein sequence ID" value="MBB6464907.1"/>
    <property type="molecule type" value="Genomic_DNA"/>
</dbReference>
<dbReference type="AlphaFoldDB" id="A0A8E1WCG0"/>
<accession>A0A8E1WCG0</accession>
<dbReference type="Proteomes" id="UP000532373">
    <property type="component" value="Unassembled WGS sequence"/>
</dbReference>
<keyword evidence="1" id="KW-0472">Membrane</keyword>